<dbReference type="PANTHER" id="PTHR40462:SF1">
    <property type="entry name" value="EXPRESSED PROTEIN"/>
    <property type="match status" value="1"/>
</dbReference>
<comment type="caution">
    <text evidence="2">The sequence shown here is derived from an EMBL/GenBank/DDBJ whole genome shotgun (WGS) entry which is preliminary data.</text>
</comment>
<keyword evidence="3" id="KW-1185">Reference proteome</keyword>
<evidence type="ECO:0000313" key="3">
    <source>
        <dbReference type="Proteomes" id="UP000009131"/>
    </source>
</evidence>
<feature type="region of interest" description="Disordered" evidence="1">
    <location>
        <begin position="1"/>
        <end position="47"/>
    </location>
</feature>
<sequence>MSAQATQGMSQGATQGAAQGAAQGGQMDKLDSAVDTIMKKTGHTGNRQTVEKISDGIRSIYKKITGKNIPIADQN</sequence>
<dbReference type="RefSeq" id="XP_014566350.1">
    <property type="nucleotide sequence ID" value="XM_014710864.1"/>
</dbReference>
<dbReference type="OMA" id="GHEQSHA"/>
<dbReference type="InParanoid" id="G7E521"/>
<dbReference type="AlphaFoldDB" id="G7E521"/>
<organism evidence="2 3">
    <name type="scientific">Mixia osmundae (strain CBS 9802 / IAM 14324 / JCM 22182 / KY 12970)</name>
    <dbReference type="NCBI Taxonomy" id="764103"/>
    <lineage>
        <taxon>Eukaryota</taxon>
        <taxon>Fungi</taxon>
        <taxon>Dikarya</taxon>
        <taxon>Basidiomycota</taxon>
        <taxon>Pucciniomycotina</taxon>
        <taxon>Mixiomycetes</taxon>
        <taxon>Mixiales</taxon>
        <taxon>Mixiaceae</taxon>
        <taxon>Mixia</taxon>
    </lineage>
</organism>
<dbReference type="OrthoDB" id="3050608at2759"/>
<gene>
    <name evidence="2" type="primary">Mo04611</name>
    <name evidence="2" type="ORF">E5Q_04611</name>
</gene>
<evidence type="ECO:0000313" key="2">
    <source>
        <dbReference type="EMBL" id="GAA97931.1"/>
    </source>
</evidence>
<dbReference type="Proteomes" id="UP000009131">
    <property type="component" value="Unassembled WGS sequence"/>
</dbReference>
<protein>
    <submittedName>
        <fullName evidence="2">Uncharacterized protein</fullName>
    </submittedName>
</protein>
<name>G7E521_MIXOS</name>
<dbReference type="PANTHER" id="PTHR40462">
    <property type="entry name" value="CHROMOSOME 1, WHOLE GENOME SHOTGUN SEQUENCE"/>
    <property type="match status" value="1"/>
</dbReference>
<proteinExistence type="predicted"/>
<dbReference type="eggNOG" id="ENOG502SFJ4">
    <property type="taxonomic scope" value="Eukaryota"/>
</dbReference>
<dbReference type="EMBL" id="BABT02000146">
    <property type="protein sequence ID" value="GAA97931.1"/>
    <property type="molecule type" value="Genomic_DNA"/>
</dbReference>
<accession>G7E521</accession>
<dbReference type="HOGENOM" id="CLU_169797_2_0_1"/>
<reference evidence="2 3" key="2">
    <citation type="journal article" date="2012" name="Open Biol.">
        <title>Characteristics of nucleosomes and linker DNA regions on the genome of the basidiomycete Mixia osmundae revealed by mono- and dinucleosome mapping.</title>
        <authorList>
            <person name="Nishida H."/>
            <person name="Kondo S."/>
            <person name="Matsumoto T."/>
            <person name="Suzuki Y."/>
            <person name="Yoshikawa H."/>
            <person name="Taylor T.D."/>
            <person name="Sugiyama J."/>
        </authorList>
    </citation>
    <scope>NUCLEOTIDE SEQUENCE [LARGE SCALE GENOMIC DNA]</scope>
    <source>
        <strain evidence="3">CBS 9802 / IAM 14324 / JCM 22182 / KY 12970</strain>
    </source>
</reference>
<reference evidence="2 3" key="1">
    <citation type="journal article" date="2011" name="J. Gen. Appl. Microbiol.">
        <title>Draft genome sequencing of the enigmatic basidiomycete Mixia osmundae.</title>
        <authorList>
            <person name="Nishida H."/>
            <person name="Nagatsuka Y."/>
            <person name="Sugiyama J."/>
        </authorList>
    </citation>
    <scope>NUCLEOTIDE SEQUENCE [LARGE SCALE GENOMIC DNA]</scope>
    <source>
        <strain evidence="3">CBS 9802 / IAM 14324 / JCM 22182 / KY 12970</strain>
    </source>
</reference>
<feature type="compositionally biased region" description="Low complexity" evidence="1">
    <location>
        <begin position="1"/>
        <end position="27"/>
    </location>
</feature>
<evidence type="ECO:0000256" key="1">
    <source>
        <dbReference type="SAM" id="MobiDB-lite"/>
    </source>
</evidence>